<sequence>MSATRQLSRAGRLCGSPCCASSSRLTPLSSATRALPIIPPPPTRRPLSLLAHRPPGFFSPPPTPNPNHPDKPPSLEDEVDDREWEMRVARGMLHLRETLPLLFDPAARDRNLFPPEIYSKNVTLKLPAPLPFKVSSLHGYTMAFTIARNGMQALHTDLKTSLERMSVSPIPPSSASSTAHAPPSARQRQIRILLTLHGRPRLPPHNEATWHTSSLYSFSPYSGLIAHHEVETIRPLPGEGVTEWLRQSLFGFAGRKPEVVDEPAVYPRASSSGEECGGADGVVRTKRDE</sequence>
<feature type="compositionally biased region" description="Polar residues" evidence="1">
    <location>
        <begin position="21"/>
        <end position="30"/>
    </location>
</feature>
<dbReference type="GeneID" id="87811830"/>
<dbReference type="AlphaFoldDB" id="A0AAF1BKW9"/>
<feature type="region of interest" description="Disordered" evidence="1">
    <location>
        <begin position="164"/>
        <end position="184"/>
    </location>
</feature>
<keyword evidence="3" id="KW-1185">Reference proteome</keyword>
<gene>
    <name evidence="2" type="ORF">LOC62_06G008666</name>
</gene>
<evidence type="ECO:0000313" key="3">
    <source>
        <dbReference type="Proteomes" id="UP000827549"/>
    </source>
</evidence>
<evidence type="ECO:0000256" key="1">
    <source>
        <dbReference type="SAM" id="MobiDB-lite"/>
    </source>
</evidence>
<accession>A0AAF1BKW9</accession>
<organism evidence="2 3">
    <name type="scientific">Vanrija pseudolonga</name>
    <dbReference type="NCBI Taxonomy" id="143232"/>
    <lineage>
        <taxon>Eukaryota</taxon>
        <taxon>Fungi</taxon>
        <taxon>Dikarya</taxon>
        <taxon>Basidiomycota</taxon>
        <taxon>Agaricomycotina</taxon>
        <taxon>Tremellomycetes</taxon>
        <taxon>Trichosporonales</taxon>
        <taxon>Trichosporonaceae</taxon>
        <taxon>Vanrija</taxon>
    </lineage>
</organism>
<feature type="compositionally biased region" description="Pro residues" evidence="1">
    <location>
        <begin position="57"/>
        <end position="67"/>
    </location>
</feature>
<proteinExistence type="predicted"/>
<feature type="region of interest" description="Disordered" evidence="1">
    <location>
        <begin position="266"/>
        <end position="289"/>
    </location>
</feature>
<dbReference type="Proteomes" id="UP000827549">
    <property type="component" value="Chromosome 6"/>
</dbReference>
<protein>
    <submittedName>
        <fullName evidence="2">Uncharacterized protein</fullName>
    </submittedName>
</protein>
<evidence type="ECO:0000313" key="2">
    <source>
        <dbReference type="EMBL" id="WOO85166.1"/>
    </source>
</evidence>
<dbReference type="EMBL" id="CP086719">
    <property type="protein sequence ID" value="WOO85166.1"/>
    <property type="molecule type" value="Genomic_DNA"/>
</dbReference>
<reference evidence="2" key="1">
    <citation type="submission" date="2023-10" db="EMBL/GenBank/DDBJ databases">
        <authorList>
            <person name="Noh H."/>
        </authorList>
    </citation>
    <scope>NUCLEOTIDE SEQUENCE</scope>
    <source>
        <strain evidence="2">DUCC4014</strain>
    </source>
</reference>
<name>A0AAF1BKW9_9TREE</name>
<dbReference type="RefSeq" id="XP_062631192.1">
    <property type="nucleotide sequence ID" value="XM_062775208.1"/>
</dbReference>
<feature type="compositionally biased region" description="Low complexity" evidence="1">
    <location>
        <begin position="173"/>
        <end position="184"/>
    </location>
</feature>
<feature type="region of interest" description="Disordered" evidence="1">
    <location>
        <begin position="21"/>
        <end position="79"/>
    </location>
</feature>